<feature type="region of interest" description="Disordered" evidence="1">
    <location>
        <begin position="196"/>
        <end position="271"/>
    </location>
</feature>
<keyword evidence="2" id="KW-0812">Transmembrane</keyword>
<feature type="domain" description="DUF6801" evidence="3">
    <location>
        <begin position="277"/>
        <end position="432"/>
    </location>
</feature>
<evidence type="ECO:0000259" key="3">
    <source>
        <dbReference type="Pfam" id="PF20611"/>
    </source>
</evidence>
<keyword evidence="5" id="KW-1185">Reference proteome</keyword>
<evidence type="ECO:0000313" key="5">
    <source>
        <dbReference type="Proteomes" id="UP000186040"/>
    </source>
</evidence>
<feature type="compositionally biased region" description="Gly residues" evidence="1">
    <location>
        <begin position="528"/>
        <end position="541"/>
    </location>
</feature>
<proteinExistence type="predicted"/>
<feature type="region of interest" description="Disordered" evidence="1">
    <location>
        <begin position="435"/>
        <end position="541"/>
    </location>
</feature>
<dbReference type="AlphaFoldDB" id="A0A1Q9LJD1"/>
<dbReference type="OrthoDB" id="4863392at2"/>
<sequence>MRVLKSKKLVAASSAVGVTGVVIAGLLLSAGSSAAETVQVDKTLTYSCPFPLIGIQKLTVQIKTTVETPANEGGELKAGDFTATVTVPETATQGLVLVGAKTVEGTGSAGITLVNAGTTLPISIPDLAVAKTDVPASGTFTVSATGKVPTAFPKQGPTSVSIGNFSTTLTPKTAAGAETGLGTFTSDCTLDPGQDTKILDFTVGPPTGGPTTTVPTSGSSTEPTSGTTEPTSGTTEPTSGTTEPTSGTTEPTTEPTTTTSQPGGGGGQPVTVDKSLNYTCPFPLIGKQTLAVQIKATLTPPAAAGGNLTTSDFSAIATVPETATSGLALVGAKTVEGSAEAKVIADNAGQQIDVTIPGLVVPKTDVPAAGTFTVTASGDVAPQPVPNAGETTVKVGDFTTTLTPKTAAGAETGLGTFTSACTLIEGQDTLLATFTVGTGGGTTTPPTSGSTTPPTSGSTTPPTSGSTTPPTSGSTTPPTSGSTTPPTSGSTTPPTSGTTTSATLPTVPTTTVTTTEPPVLTQDPIGYPDGGNTGGGSWGGGYPSGGSGGGLASTGASIGLPLGIGAALVLAGAGALVWQRRRARKQV</sequence>
<name>A0A1Q9LJD1_9PSEU</name>
<organism evidence="4 5">
    <name type="scientific">Actinokineospora bangkokensis</name>
    <dbReference type="NCBI Taxonomy" id="1193682"/>
    <lineage>
        <taxon>Bacteria</taxon>
        <taxon>Bacillati</taxon>
        <taxon>Actinomycetota</taxon>
        <taxon>Actinomycetes</taxon>
        <taxon>Pseudonocardiales</taxon>
        <taxon>Pseudonocardiaceae</taxon>
        <taxon>Actinokineospora</taxon>
    </lineage>
</organism>
<feature type="compositionally biased region" description="Low complexity" evidence="1">
    <location>
        <begin position="202"/>
        <end position="261"/>
    </location>
</feature>
<feature type="domain" description="DUF6801" evidence="3">
    <location>
        <begin position="45"/>
        <end position="198"/>
    </location>
</feature>
<feature type="transmembrane region" description="Helical" evidence="2">
    <location>
        <begin position="558"/>
        <end position="578"/>
    </location>
</feature>
<dbReference type="RefSeq" id="WP_075975990.1">
    <property type="nucleotide sequence ID" value="NZ_MKQR01000017.1"/>
</dbReference>
<evidence type="ECO:0000256" key="1">
    <source>
        <dbReference type="SAM" id="MobiDB-lite"/>
    </source>
</evidence>
<accession>A0A1Q9LJD1</accession>
<dbReference type="Proteomes" id="UP000186040">
    <property type="component" value="Unassembled WGS sequence"/>
</dbReference>
<feature type="compositionally biased region" description="Low complexity" evidence="1">
    <location>
        <begin position="443"/>
        <end position="521"/>
    </location>
</feature>
<dbReference type="InterPro" id="IPR046542">
    <property type="entry name" value="DUF6801"/>
</dbReference>
<keyword evidence="2" id="KW-1133">Transmembrane helix</keyword>
<dbReference type="Pfam" id="PF20611">
    <property type="entry name" value="DUF6801"/>
    <property type="match status" value="2"/>
</dbReference>
<evidence type="ECO:0000256" key="2">
    <source>
        <dbReference type="SAM" id="Phobius"/>
    </source>
</evidence>
<evidence type="ECO:0000313" key="4">
    <source>
        <dbReference type="EMBL" id="OLR92104.1"/>
    </source>
</evidence>
<comment type="caution">
    <text evidence="4">The sequence shown here is derived from an EMBL/GenBank/DDBJ whole genome shotgun (WGS) entry which is preliminary data.</text>
</comment>
<dbReference type="EMBL" id="MKQR01000017">
    <property type="protein sequence ID" value="OLR92104.1"/>
    <property type="molecule type" value="Genomic_DNA"/>
</dbReference>
<protein>
    <recommendedName>
        <fullName evidence="3">DUF6801 domain-containing protein</fullName>
    </recommendedName>
</protein>
<keyword evidence="2" id="KW-0472">Membrane</keyword>
<reference evidence="4 5" key="1">
    <citation type="submission" date="2016-10" db="EMBL/GenBank/DDBJ databases">
        <title>The Draft Genome Sequence of Actinokineospora bangkokensis 44EHWT reveals the biosynthetic pathway of antifungal compounds Thailandins with unusual extender unit butylmalonyl-CoA.</title>
        <authorList>
            <person name="Greule A."/>
            <person name="Intra B."/>
            <person name="Flemming S."/>
            <person name="Rommel M.G."/>
            <person name="Panbangred W."/>
            <person name="Bechthold A."/>
        </authorList>
    </citation>
    <scope>NUCLEOTIDE SEQUENCE [LARGE SCALE GENOMIC DNA]</scope>
    <source>
        <strain evidence="4 5">44EHW</strain>
    </source>
</reference>
<dbReference type="STRING" id="1193682.BJP25_22425"/>
<gene>
    <name evidence="4" type="ORF">BJP25_22425</name>
</gene>